<organism evidence="1 2">
    <name type="scientific">Mytilus galloprovincialis</name>
    <name type="common">Mediterranean mussel</name>
    <dbReference type="NCBI Taxonomy" id="29158"/>
    <lineage>
        <taxon>Eukaryota</taxon>
        <taxon>Metazoa</taxon>
        <taxon>Spiralia</taxon>
        <taxon>Lophotrochozoa</taxon>
        <taxon>Mollusca</taxon>
        <taxon>Bivalvia</taxon>
        <taxon>Autobranchia</taxon>
        <taxon>Pteriomorphia</taxon>
        <taxon>Mytilida</taxon>
        <taxon>Mytiloidea</taxon>
        <taxon>Mytilidae</taxon>
        <taxon>Mytilinae</taxon>
        <taxon>Mytilus</taxon>
    </lineage>
</organism>
<dbReference type="EMBL" id="UYJE01002191">
    <property type="protein sequence ID" value="VDI08434.1"/>
    <property type="molecule type" value="Genomic_DNA"/>
</dbReference>
<sequence>MRRTTMREKKILESRNVADDEKQHLKEAKYIAGDADDEQIDALEQELKKAKSIATVADRKIDEVIVSQKSNWNCFSS</sequence>
<keyword evidence="2" id="KW-1185">Reference proteome</keyword>
<dbReference type="Proteomes" id="UP000596742">
    <property type="component" value="Unassembled WGS sequence"/>
</dbReference>
<gene>
    <name evidence="1" type="ORF">MGAL_10B084343</name>
</gene>
<dbReference type="AlphaFoldDB" id="A0A8B6CQI2"/>
<reference evidence="1" key="1">
    <citation type="submission" date="2018-11" db="EMBL/GenBank/DDBJ databases">
        <authorList>
            <person name="Alioto T."/>
            <person name="Alioto T."/>
        </authorList>
    </citation>
    <scope>NUCLEOTIDE SEQUENCE</scope>
</reference>
<dbReference type="OrthoDB" id="128924at2759"/>
<proteinExistence type="predicted"/>
<comment type="caution">
    <text evidence="1">The sequence shown here is derived from an EMBL/GenBank/DDBJ whole genome shotgun (WGS) entry which is preliminary data.</text>
</comment>
<protein>
    <submittedName>
        <fullName evidence="1">Uncharacterized protein</fullName>
    </submittedName>
</protein>
<evidence type="ECO:0000313" key="1">
    <source>
        <dbReference type="EMBL" id="VDI08434.1"/>
    </source>
</evidence>
<accession>A0A8B6CQI2</accession>
<name>A0A8B6CQI2_MYTGA</name>
<dbReference type="SUPFAM" id="SSF57997">
    <property type="entry name" value="Tropomyosin"/>
    <property type="match status" value="1"/>
</dbReference>
<dbReference type="Gene3D" id="1.20.5.170">
    <property type="match status" value="1"/>
</dbReference>
<evidence type="ECO:0000313" key="2">
    <source>
        <dbReference type="Proteomes" id="UP000596742"/>
    </source>
</evidence>